<name>D8RN64_SELML</name>
<dbReference type="GO" id="GO:0042973">
    <property type="term" value="F:glucan endo-1,3-beta-D-glucosidase activity"/>
    <property type="evidence" value="ECO:0007669"/>
    <property type="project" value="UniProtKB-EC"/>
</dbReference>
<dbReference type="InterPro" id="IPR044965">
    <property type="entry name" value="Glyco_hydro_17_plant"/>
</dbReference>
<keyword evidence="6" id="KW-0336">GPI-anchor</keyword>
<organism evidence="16">
    <name type="scientific">Selaginella moellendorffii</name>
    <name type="common">Spikemoss</name>
    <dbReference type="NCBI Taxonomy" id="88036"/>
    <lineage>
        <taxon>Eukaryota</taxon>
        <taxon>Viridiplantae</taxon>
        <taxon>Streptophyta</taxon>
        <taxon>Embryophyta</taxon>
        <taxon>Tracheophyta</taxon>
        <taxon>Lycopodiopsida</taxon>
        <taxon>Selaginellales</taxon>
        <taxon>Selaginellaceae</taxon>
        <taxon>Selaginella</taxon>
    </lineage>
</organism>
<dbReference type="PANTHER" id="PTHR32227">
    <property type="entry name" value="GLUCAN ENDO-1,3-BETA-GLUCOSIDASE BG1-RELATED-RELATED"/>
    <property type="match status" value="1"/>
</dbReference>
<dbReference type="InParanoid" id="D8RN64"/>
<dbReference type="GO" id="GO:0098552">
    <property type="term" value="C:side of membrane"/>
    <property type="evidence" value="ECO:0007669"/>
    <property type="project" value="UniProtKB-KW"/>
</dbReference>
<keyword evidence="9" id="KW-0472">Membrane</keyword>
<dbReference type="SMART" id="SM00768">
    <property type="entry name" value="X8"/>
    <property type="match status" value="1"/>
</dbReference>
<sequence>IGINYGRVADNLPPPARVVELLQSLKIRSVKIYDANPDVLKALQSTNLRVAIMVTNQEIEQMAASSNFSDQWVQQNVAAYPATKIETAIVGNEILSDLSLRQTVWSKLVPAMENLHSSLQRLGHGKIKVTTSLAIDCLKVSFPPSDGVFRDDISDAIIQPMLKFLETTQSPFFINVYPYFAWLDDQQTISLDYALFRGPSSNASQAEDPSGMHYDNLLDAQLDALVVAMTKLGYGGVQVSISETGWPSRGSVGASLANAADYNRRLVLRILGKNRKNKNHGTPRRPGRLIDTYIFALFNEDQKPGAATERNWGLLYPNGSKVYDIDLTGKTPVPALPQAAIPGNFSTGNSSRQGQWCVAKADYVSTADVQDAIDYACGGGKADCAAIQPGQACYLPNLVRLHASYAFNSYWQKMKRSGGTCAFNGFAKLTSVDPSKFRSFSLFLWFLFQCSRFAFDTNYR</sequence>
<evidence type="ECO:0000256" key="12">
    <source>
        <dbReference type="ARBA" id="ARBA00023295"/>
    </source>
</evidence>
<evidence type="ECO:0000313" key="15">
    <source>
        <dbReference type="EMBL" id="EFJ26665.1"/>
    </source>
</evidence>
<reference evidence="15 16" key="1">
    <citation type="journal article" date="2011" name="Science">
        <title>The Selaginella genome identifies genetic changes associated with the evolution of vascular plants.</title>
        <authorList>
            <person name="Banks J.A."/>
            <person name="Nishiyama T."/>
            <person name="Hasebe M."/>
            <person name="Bowman J.L."/>
            <person name="Gribskov M."/>
            <person name="dePamphilis C."/>
            <person name="Albert V.A."/>
            <person name="Aono N."/>
            <person name="Aoyama T."/>
            <person name="Ambrose B.A."/>
            <person name="Ashton N.W."/>
            <person name="Axtell M.J."/>
            <person name="Barker E."/>
            <person name="Barker M.S."/>
            <person name="Bennetzen J.L."/>
            <person name="Bonawitz N.D."/>
            <person name="Chapple C."/>
            <person name="Cheng C."/>
            <person name="Correa L.G."/>
            <person name="Dacre M."/>
            <person name="DeBarry J."/>
            <person name="Dreyer I."/>
            <person name="Elias M."/>
            <person name="Engstrom E.M."/>
            <person name="Estelle M."/>
            <person name="Feng L."/>
            <person name="Finet C."/>
            <person name="Floyd S.K."/>
            <person name="Frommer W.B."/>
            <person name="Fujita T."/>
            <person name="Gramzow L."/>
            <person name="Gutensohn M."/>
            <person name="Harholt J."/>
            <person name="Hattori M."/>
            <person name="Heyl A."/>
            <person name="Hirai T."/>
            <person name="Hiwatashi Y."/>
            <person name="Ishikawa M."/>
            <person name="Iwata M."/>
            <person name="Karol K.G."/>
            <person name="Koehler B."/>
            <person name="Kolukisaoglu U."/>
            <person name="Kubo M."/>
            <person name="Kurata T."/>
            <person name="Lalonde S."/>
            <person name="Li K."/>
            <person name="Li Y."/>
            <person name="Litt A."/>
            <person name="Lyons E."/>
            <person name="Manning G."/>
            <person name="Maruyama T."/>
            <person name="Michael T.P."/>
            <person name="Mikami K."/>
            <person name="Miyazaki S."/>
            <person name="Morinaga S."/>
            <person name="Murata T."/>
            <person name="Mueller-Roeber B."/>
            <person name="Nelson D.R."/>
            <person name="Obara M."/>
            <person name="Oguri Y."/>
            <person name="Olmstead R.G."/>
            <person name="Onodera N."/>
            <person name="Petersen B.L."/>
            <person name="Pils B."/>
            <person name="Prigge M."/>
            <person name="Rensing S.A."/>
            <person name="Riano-Pachon D.M."/>
            <person name="Roberts A.W."/>
            <person name="Sato Y."/>
            <person name="Scheller H.V."/>
            <person name="Schulz B."/>
            <person name="Schulz C."/>
            <person name="Shakirov E.V."/>
            <person name="Shibagaki N."/>
            <person name="Shinohara N."/>
            <person name="Shippen D.E."/>
            <person name="Soerensen I."/>
            <person name="Sotooka R."/>
            <person name="Sugimoto N."/>
            <person name="Sugita M."/>
            <person name="Sumikawa N."/>
            <person name="Tanurdzic M."/>
            <person name="Theissen G."/>
            <person name="Ulvskov P."/>
            <person name="Wakazuki S."/>
            <person name="Weng J.K."/>
            <person name="Willats W.W."/>
            <person name="Wipf D."/>
            <person name="Wolf P.G."/>
            <person name="Yang L."/>
            <person name="Zimmer A.D."/>
            <person name="Zhu Q."/>
            <person name="Mitros T."/>
            <person name="Hellsten U."/>
            <person name="Loque D."/>
            <person name="Otillar R."/>
            <person name="Salamov A."/>
            <person name="Schmutz J."/>
            <person name="Shapiro H."/>
            <person name="Lindquist E."/>
            <person name="Lucas S."/>
            <person name="Rokhsar D."/>
            <person name="Grigoriev I.V."/>
        </authorList>
    </citation>
    <scope>NUCLEOTIDE SEQUENCE [LARGE SCALE GENOMIC DNA]</scope>
</reference>
<evidence type="ECO:0000256" key="5">
    <source>
        <dbReference type="ARBA" id="ARBA00022475"/>
    </source>
</evidence>
<evidence type="ECO:0000313" key="16">
    <source>
        <dbReference type="Proteomes" id="UP000001514"/>
    </source>
</evidence>
<evidence type="ECO:0000256" key="8">
    <source>
        <dbReference type="ARBA" id="ARBA00022801"/>
    </source>
</evidence>
<keyword evidence="12" id="KW-0326">Glycosidase</keyword>
<evidence type="ECO:0000256" key="6">
    <source>
        <dbReference type="ARBA" id="ARBA00022622"/>
    </source>
</evidence>
<protein>
    <recommendedName>
        <fullName evidence="4">glucan endo-1,3-beta-D-glucosidase</fullName>
        <ecNumber evidence="4">3.2.1.39</ecNumber>
    </recommendedName>
</protein>
<dbReference type="OMA" id="PAINNLH"/>
<dbReference type="AlphaFoldDB" id="D8RN64"/>
<dbReference type="Proteomes" id="UP000001514">
    <property type="component" value="Unassembled WGS sequence"/>
</dbReference>
<accession>D8RN64</accession>
<dbReference type="eggNOG" id="ENOG502QRGZ">
    <property type="taxonomic scope" value="Eukaryota"/>
</dbReference>
<evidence type="ECO:0000256" key="4">
    <source>
        <dbReference type="ARBA" id="ARBA00012780"/>
    </source>
</evidence>
<keyword evidence="10" id="KW-1015">Disulfide bond</keyword>
<dbReference type="SUPFAM" id="SSF51445">
    <property type="entry name" value="(Trans)glycosidases"/>
    <property type="match status" value="1"/>
</dbReference>
<dbReference type="FunFam" id="3.20.20.80:FF:000005">
    <property type="entry name" value="Glucan endo-1,3-beta-glucosidase 14"/>
    <property type="match status" value="1"/>
</dbReference>
<dbReference type="InterPro" id="IPR012946">
    <property type="entry name" value="X8"/>
</dbReference>
<dbReference type="KEGG" id="smo:SELMODRAFT_97838"/>
<keyword evidence="11" id="KW-0325">Glycoprotein</keyword>
<evidence type="ECO:0000256" key="11">
    <source>
        <dbReference type="ARBA" id="ARBA00023180"/>
    </source>
</evidence>
<dbReference type="Gramene" id="EFJ26665">
    <property type="protein sequence ID" value="EFJ26665"/>
    <property type="gene ID" value="SELMODRAFT_97838"/>
</dbReference>
<keyword evidence="6" id="KW-0449">Lipoprotein</keyword>
<dbReference type="EMBL" id="GL377584">
    <property type="protein sequence ID" value="EFJ26665.1"/>
    <property type="molecule type" value="Genomic_DNA"/>
</dbReference>
<evidence type="ECO:0000256" key="9">
    <source>
        <dbReference type="ARBA" id="ARBA00023136"/>
    </source>
</evidence>
<evidence type="ECO:0000256" key="2">
    <source>
        <dbReference type="ARBA" id="ARBA00004609"/>
    </source>
</evidence>
<dbReference type="InterPro" id="IPR000490">
    <property type="entry name" value="Glyco_hydro_17"/>
</dbReference>
<dbReference type="HOGENOM" id="CLU_024953_3_4_1"/>
<dbReference type="FunFam" id="1.20.58.1040:FF:000001">
    <property type="entry name" value="Glucan endo-1,3-beta-glucosidase 4"/>
    <property type="match status" value="1"/>
</dbReference>
<comment type="similarity">
    <text evidence="3 13">Belongs to the glycosyl hydrolase 17 family.</text>
</comment>
<feature type="domain" description="X8" evidence="14">
    <location>
        <begin position="355"/>
        <end position="440"/>
    </location>
</feature>
<gene>
    <name evidence="15" type="ORF">SELMODRAFT_97838</name>
</gene>
<evidence type="ECO:0000256" key="1">
    <source>
        <dbReference type="ARBA" id="ARBA00000382"/>
    </source>
</evidence>
<dbReference type="Pfam" id="PF07983">
    <property type="entry name" value="X8"/>
    <property type="match status" value="1"/>
</dbReference>
<dbReference type="EC" id="3.2.1.39" evidence="4"/>
<evidence type="ECO:0000256" key="7">
    <source>
        <dbReference type="ARBA" id="ARBA00022729"/>
    </source>
</evidence>
<dbReference type="Gene3D" id="3.20.20.80">
    <property type="entry name" value="Glycosidases"/>
    <property type="match status" value="1"/>
</dbReference>
<feature type="non-terminal residue" evidence="15">
    <location>
        <position position="1"/>
    </location>
</feature>
<dbReference type="GO" id="GO:0005975">
    <property type="term" value="P:carbohydrate metabolic process"/>
    <property type="evidence" value="ECO:0007669"/>
    <property type="project" value="InterPro"/>
</dbReference>
<comment type="catalytic activity">
    <reaction evidence="1">
        <text>Hydrolysis of (1-&gt;3)-beta-D-glucosidic linkages in (1-&gt;3)-beta-D-glucans.</text>
        <dbReference type="EC" id="3.2.1.39"/>
    </reaction>
</comment>
<proteinExistence type="inferred from homology"/>
<keyword evidence="8" id="KW-0378">Hydrolase</keyword>
<evidence type="ECO:0000256" key="3">
    <source>
        <dbReference type="ARBA" id="ARBA00008773"/>
    </source>
</evidence>
<dbReference type="Pfam" id="PF00332">
    <property type="entry name" value="Glyco_hydro_17"/>
    <property type="match status" value="1"/>
</dbReference>
<keyword evidence="16" id="KW-1185">Reference proteome</keyword>
<keyword evidence="5" id="KW-1003">Cell membrane</keyword>
<dbReference type="GO" id="GO:0005886">
    <property type="term" value="C:plasma membrane"/>
    <property type="evidence" value="ECO:0007669"/>
    <property type="project" value="UniProtKB-SubCell"/>
</dbReference>
<dbReference type="GO" id="GO:0009506">
    <property type="term" value="C:plasmodesma"/>
    <property type="evidence" value="ECO:0007669"/>
    <property type="project" value="UniProtKB-ARBA"/>
</dbReference>
<evidence type="ECO:0000256" key="10">
    <source>
        <dbReference type="ARBA" id="ARBA00023157"/>
    </source>
</evidence>
<comment type="subcellular location">
    <subcellularLocation>
        <location evidence="2">Cell membrane</location>
        <topology evidence="2">Lipid-anchor</topology>
        <topology evidence="2">GPI-anchor</topology>
    </subcellularLocation>
</comment>
<evidence type="ECO:0000256" key="13">
    <source>
        <dbReference type="RuleBase" id="RU004335"/>
    </source>
</evidence>
<evidence type="ECO:0000259" key="14">
    <source>
        <dbReference type="SMART" id="SM00768"/>
    </source>
</evidence>
<dbReference type="Gene3D" id="1.20.58.1040">
    <property type="match status" value="1"/>
</dbReference>
<keyword evidence="7" id="KW-0732">Signal</keyword>
<dbReference type="InterPro" id="IPR017853">
    <property type="entry name" value="GH"/>
</dbReference>